<dbReference type="Gene3D" id="1.10.260.40">
    <property type="entry name" value="lambda repressor-like DNA-binding domains"/>
    <property type="match status" value="1"/>
</dbReference>
<accession>A0A975QCQ0</accession>
<feature type="compositionally biased region" description="Pro residues" evidence="1">
    <location>
        <begin position="156"/>
        <end position="169"/>
    </location>
</feature>
<gene>
    <name evidence="3" type="ORF">KGD84_33135</name>
</gene>
<dbReference type="Pfam" id="PF13560">
    <property type="entry name" value="HTH_31"/>
    <property type="match status" value="1"/>
</dbReference>
<feature type="region of interest" description="Disordered" evidence="1">
    <location>
        <begin position="153"/>
        <end position="199"/>
    </location>
</feature>
<geneLocation type="plasmid" evidence="3 4">
    <name>unnamed4</name>
</geneLocation>
<keyword evidence="4" id="KW-1185">Reference proteome</keyword>
<feature type="region of interest" description="Disordered" evidence="1">
    <location>
        <begin position="1"/>
        <end position="46"/>
    </location>
</feature>
<feature type="compositionally biased region" description="Basic and acidic residues" evidence="1">
    <location>
        <begin position="33"/>
        <end position="46"/>
    </location>
</feature>
<organism evidence="3 4">
    <name type="scientific">Nocardiopsis changdeensis</name>
    <dbReference type="NCBI Taxonomy" id="2831969"/>
    <lineage>
        <taxon>Bacteria</taxon>
        <taxon>Bacillati</taxon>
        <taxon>Actinomycetota</taxon>
        <taxon>Actinomycetes</taxon>
        <taxon>Streptosporangiales</taxon>
        <taxon>Nocardiopsidaceae</taxon>
        <taxon>Nocardiopsis</taxon>
    </lineage>
</organism>
<feature type="region of interest" description="Disordered" evidence="1">
    <location>
        <begin position="1090"/>
        <end position="1119"/>
    </location>
</feature>
<keyword evidence="3" id="KW-0614">Plasmid</keyword>
<sequence length="1119" mass="119166">MAEGVAAGDRLDKDEHRRTYEAVATGGDVDQAGPREELSERLDTARLRSGLTKEQLRARAGLSRTTVSNALNGTGPLPTKETITALARALGLEPGPLLELRRKAADPPGQVGAVAAPGSAPPDLPAPDPSTHAANTIIGDLSHSTVIQAHTAIISPPNPPAPAPRPAPGRPIGECDPHDLEMRVAGSPPTSPAATVSVPQRDTARLPGYVRRDHDDVLDRAVRAALGGSSRMVVLVGLSSTGKTRACWEAVQPLAEHGWRLWHPFDPTRAEAALEGLGRVGPRTVVWLNESQHYLAHPRFGEQIAAALHVLLTNPARGPVLVLGTLWKKYCDALTAQPDPGHQDAHAQARALLEGRQVTVPVAFTNDQLDNARELAQSGDGQLAHALEHVRDGRLAQTLAGAPELVRRYETASPGARALLNAAMDARRLGVSLHLPLGFLVQAAEGYLTDDELDALPDQWVDQALEEAGTVVHGGQAPLRLVRTRRSDQTTSTAQGPVYRLEDYLEQHANHTRREKCPPASFWHAVEEHLTDPDDLYILVKAARNRGLLWHAVRLSQRAILARHPRAALLAVRLLLPETDPDQHGAGWIAAHTVPTDPDTAAFLLEKLHNAGQEQAVKELASRAAAHANLTQPYAAASLLKKLRDAGQEQAVKELASRAAVHADLTNPSAVAFLLEKLRDAGQEQAVKELASRAAVHADLTNPSAVASLLEVLHRMRQGQAVTALLARNPAVHADLTQPHAVASLLEVLHRMRQGQAVTALLARNPAVHADLTDPSAVISLVEGLRDAGQVRAAKELASRAAAHVDLTDPRAVAFLLEKLRDAGQEQATAALLARNPAVHADLSHPGKVFFLVGELRDLGQARTAKELASRAAVHADLTDPGAVGVLLELLRHTGQEQAMEELASRAAVHADLTDPSAVASLLRDLHGAGQGQAVAALLARNPAVHANLTDPVAVNFLLKALRDMGQEQALEELASRAAIHADLTNPSPAGSLLVALHQTGQAQAAEEVASRAAAHADLTHPHAVASLLGALHRTGQAQAAEELAARAAVHTNIHAHDVASLLEELHRTGQEQSAAKFERRVLDAGGLAVPPPSLWPYGRHPDGSPAGRWTWEEPRPRP</sequence>
<dbReference type="EMBL" id="CP074136">
    <property type="protein sequence ID" value="QUX26545.1"/>
    <property type="molecule type" value="Genomic_DNA"/>
</dbReference>
<feature type="compositionally biased region" description="Basic and acidic residues" evidence="1">
    <location>
        <begin position="9"/>
        <end position="20"/>
    </location>
</feature>
<dbReference type="RefSeq" id="WP_220565971.1">
    <property type="nucleotide sequence ID" value="NZ_CP074136.1"/>
</dbReference>
<dbReference type="SUPFAM" id="SSF47413">
    <property type="entry name" value="lambda repressor-like DNA-binding domains"/>
    <property type="match status" value="1"/>
</dbReference>
<name>A0A975QCQ0_9ACTN</name>
<protein>
    <submittedName>
        <fullName evidence="3">Helix-turn-helix domain-containing protein</fullName>
    </submittedName>
</protein>
<proteinExistence type="predicted"/>
<dbReference type="CDD" id="cd00093">
    <property type="entry name" value="HTH_XRE"/>
    <property type="match status" value="1"/>
</dbReference>
<feature type="domain" description="HTH cro/C1-type" evidence="2">
    <location>
        <begin position="42"/>
        <end position="97"/>
    </location>
</feature>
<dbReference type="InterPro" id="IPR001387">
    <property type="entry name" value="Cro/C1-type_HTH"/>
</dbReference>
<feature type="compositionally biased region" description="Low complexity" evidence="1">
    <location>
        <begin position="106"/>
        <end position="118"/>
    </location>
</feature>
<dbReference type="InterPro" id="IPR010982">
    <property type="entry name" value="Lambda_DNA-bd_dom_sf"/>
</dbReference>
<evidence type="ECO:0000259" key="2">
    <source>
        <dbReference type="PROSITE" id="PS50943"/>
    </source>
</evidence>
<feature type="region of interest" description="Disordered" evidence="1">
    <location>
        <begin position="106"/>
        <end position="135"/>
    </location>
</feature>
<dbReference type="Proteomes" id="UP000676079">
    <property type="component" value="Plasmid unnamed4"/>
</dbReference>
<feature type="compositionally biased region" description="Basic and acidic residues" evidence="1">
    <location>
        <begin position="173"/>
        <end position="182"/>
    </location>
</feature>
<dbReference type="SMART" id="SM00530">
    <property type="entry name" value="HTH_XRE"/>
    <property type="match status" value="1"/>
</dbReference>
<reference evidence="4" key="1">
    <citation type="submission" date="2021-05" db="EMBL/GenBank/DDBJ databases">
        <title>Direct Submission.</title>
        <authorList>
            <person name="Li K."/>
            <person name="Gao J."/>
        </authorList>
    </citation>
    <scope>NUCLEOTIDE SEQUENCE [LARGE SCALE GENOMIC DNA]</scope>
    <source>
        <strain evidence="4">Mg02</strain>
        <plasmid evidence="4">unnamed4</plasmid>
    </source>
</reference>
<evidence type="ECO:0000256" key="1">
    <source>
        <dbReference type="SAM" id="MobiDB-lite"/>
    </source>
</evidence>
<evidence type="ECO:0000313" key="3">
    <source>
        <dbReference type="EMBL" id="QUX26545.1"/>
    </source>
</evidence>
<dbReference type="PROSITE" id="PS50943">
    <property type="entry name" value="HTH_CROC1"/>
    <property type="match status" value="1"/>
</dbReference>
<evidence type="ECO:0000313" key="4">
    <source>
        <dbReference type="Proteomes" id="UP000676079"/>
    </source>
</evidence>
<feature type="compositionally biased region" description="Pro residues" evidence="1">
    <location>
        <begin position="119"/>
        <end position="128"/>
    </location>
</feature>